<reference evidence="1 2" key="1">
    <citation type="submission" date="2018-04" db="EMBL/GenBank/DDBJ databases">
        <title>Genomic Encyclopedia of Archaeal and Bacterial Type Strains, Phase II (KMG-II): from individual species to whole genera.</title>
        <authorList>
            <person name="Goeker M."/>
        </authorList>
    </citation>
    <scope>NUCLEOTIDE SEQUENCE [LARGE SCALE GENOMIC DNA]</scope>
    <source>
        <strain evidence="1 2">DSM 21823</strain>
    </source>
</reference>
<accession>A0A2T6AZ51</accession>
<dbReference type="Proteomes" id="UP000244224">
    <property type="component" value="Unassembled WGS sequence"/>
</dbReference>
<evidence type="ECO:0000313" key="2">
    <source>
        <dbReference type="Proteomes" id="UP000244224"/>
    </source>
</evidence>
<name>A0A2T6AZ51_9RHOB</name>
<dbReference type="RefSeq" id="WP_108129355.1">
    <property type="nucleotide sequence ID" value="NZ_QBKP01000008.1"/>
</dbReference>
<evidence type="ECO:0000313" key="1">
    <source>
        <dbReference type="EMBL" id="PTX49092.1"/>
    </source>
</evidence>
<protein>
    <submittedName>
        <fullName evidence="1">Uncharacterized protein</fullName>
    </submittedName>
</protein>
<organism evidence="1 2">
    <name type="scientific">Gemmobacter caeni</name>
    <dbReference type="NCBI Taxonomy" id="589035"/>
    <lineage>
        <taxon>Bacteria</taxon>
        <taxon>Pseudomonadati</taxon>
        <taxon>Pseudomonadota</taxon>
        <taxon>Alphaproteobacteria</taxon>
        <taxon>Rhodobacterales</taxon>
        <taxon>Paracoccaceae</taxon>
        <taxon>Gemmobacter</taxon>
    </lineage>
</organism>
<sequence>MKTKATVTITVEVKDLGPWADGCTAEQIRNQASAEAVGKVSRVLHERGSGCAVVSNSARVILLQTELDQPK</sequence>
<dbReference type="AlphaFoldDB" id="A0A2T6AZ51"/>
<keyword evidence="2" id="KW-1185">Reference proteome</keyword>
<gene>
    <name evidence="1" type="ORF">C8N34_108202</name>
</gene>
<proteinExistence type="predicted"/>
<comment type="caution">
    <text evidence="1">The sequence shown here is derived from an EMBL/GenBank/DDBJ whole genome shotgun (WGS) entry which is preliminary data.</text>
</comment>
<dbReference type="EMBL" id="QBKP01000008">
    <property type="protein sequence ID" value="PTX49092.1"/>
    <property type="molecule type" value="Genomic_DNA"/>
</dbReference>